<keyword evidence="2" id="KW-1133">Transmembrane helix</keyword>
<organism evidence="3 4">
    <name type="scientific">Hymenobacter amundsenii</name>
    <dbReference type="NCBI Taxonomy" id="2006685"/>
    <lineage>
        <taxon>Bacteria</taxon>
        <taxon>Pseudomonadati</taxon>
        <taxon>Bacteroidota</taxon>
        <taxon>Cytophagia</taxon>
        <taxon>Cytophagales</taxon>
        <taxon>Hymenobacteraceae</taxon>
        <taxon>Hymenobacter</taxon>
    </lineage>
</organism>
<dbReference type="Gene3D" id="2.60.40.1120">
    <property type="entry name" value="Carboxypeptidase-like, regulatory domain"/>
    <property type="match status" value="1"/>
</dbReference>
<comment type="caution">
    <text evidence="3">The sequence shown here is derived from an EMBL/GenBank/DDBJ whole genome shotgun (WGS) entry which is preliminary data.</text>
</comment>
<keyword evidence="2" id="KW-0812">Transmembrane</keyword>
<protein>
    <recommendedName>
        <fullName evidence="5">TonB-dependent receptor</fullName>
    </recommendedName>
</protein>
<dbReference type="Proteomes" id="UP000197277">
    <property type="component" value="Unassembled WGS sequence"/>
</dbReference>
<proteinExistence type="predicted"/>
<name>A0A246FGG1_9BACT</name>
<gene>
    <name evidence="3" type="ORF">CDA63_18450</name>
</gene>
<keyword evidence="2" id="KW-0472">Membrane</keyword>
<dbReference type="InterPro" id="IPR008969">
    <property type="entry name" value="CarboxyPept-like_regulatory"/>
</dbReference>
<evidence type="ECO:0000256" key="1">
    <source>
        <dbReference type="SAM" id="MobiDB-lite"/>
    </source>
</evidence>
<dbReference type="SUPFAM" id="SSF49464">
    <property type="entry name" value="Carboxypeptidase regulatory domain-like"/>
    <property type="match status" value="1"/>
</dbReference>
<evidence type="ECO:0000313" key="3">
    <source>
        <dbReference type="EMBL" id="OWP61633.1"/>
    </source>
</evidence>
<feature type="compositionally biased region" description="Polar residues" evidence="1">
    <location>
        <begin position="1"/>
        <end position="14"/>
    </location>
</feature>
<keyword evidence="4" id="KW-1185">Reference proteome</keyword>
<evidence type="ECO:0008006" key="5">
    <source>
        <dbReference type="Google" id="ProtNLM"/>
    </source>
</evidence>
<dbReference type="EMBL" id="NIRR01000051">
    <property type="protein sequence ID" value="OWP61633.1"/>
    <property type="molecule type" value="Genomic_DNA"/>
</dbReference>
<dbReference type="AlphaFoldDB" id="A0A246FGG1"/>
<feature type="region of interest" description="Disordered" evidence="1">
    <location>
        <begin position="1"/>
        <end position="26"/>
    </location>
</feature>
<reference evidence="3 4" key="1">
    <citation type="submission" date="2017-06" db="EMBL/GenBank/DDBJ databases">
        <title>Hymenobacter amundsenii sp. nov. isolated from regoliths in Antarctica.</title>
        <authorList>
            <person name="Sedlacek I."/>
            <person name="Kralova S."/>
            <person name="Pantucek R."/>
            <person name="Svec P."/>
            <person name="Holochova P."/>
            <person name="Stankova E."/>
            <person name="Vrbovska V."/>
            <person name="Busse H.-J."/>
        </authorList>
    </citation>
    <scope>NUCLEOTIDE SEQUENCE [LARGE SCALE GENOMIC DNA]</scope>
    <source>
        <strain evidence="3 4">CCM 8682</strain>
    </source>
</reference>
<feature type="compositionally biased region" description="Low complexity" evidence="1">
    <location>
        <begin position="106"/>
        <end position="123"/>
    </location>
</feature>
<accession>A0A246FGG1</accession>
<evidence type="ECO:0000313" key="4">
    <source>
        <dbReference type="Proteomes" id="UP000197277"/>
    </source>
</evidence>
<feature type="region of interest" description="Disordered" evidence="1">
    <location>
        <begin position="106"/>
        <end position="131"/>
    </location>
</feature>
<dbReference type="OrthoDB" id="883344at2"/>
<feature type="transmembrane region" description="Helical" evidence="2">
    <location>
        <begin position="34"/>
        <end position="52"/>
    </location>
</feature>
<sequence>MNMDAPTSTSSENENPVPDYLSPEEELSSGNNRLALIVGAIVVLVLVGYLLLPAQVTRRISAAMPAPVMELGEATVTGARASEDTVAATEAVAAAQLAGQPVAATVAKPAAANPSRTTAAPTASKEEEEEPALAVAPTVLPAALEPVEVAPTMVIMNGRVLDENGRPLAGATIMLRGSKSVASTDAAGNYSLEVPASGDNTLLYGYGGYEDQLLRTRNAKNQNVTLVPKETSRRRRK</sequence>
<evidence type="ECO:0000256" key="2">
    <source>
        <dbReference type="SAM" id="Phobius"/>
    </source>
</evidence>
<dbReference type="Pfam" id="PF13715">
    <property type="entry name" value="CarbopepD_reg_2"/>
    <property type="match status" value="1"/>
</dbReference>